<organism evidence="9 10">
    <name type="scientific">Catellatospora bangladeshensis</name>
    <dbReference type="NCBI Taxonomy" id="310355"/>
    <lineage>
        <taxon>Bacteria</taxon>
        <taxon>Bacillati</taxon>
        <taxon>Actinomycetota</taxon>
        <taxon>Actinomycetes</taxon>
        <taxon>Micromonosporales</taxon>
        <taxon>Micromonosporaceae</taxon>
        <taxon>Catellatospora</taxon>
    </lineage>
</organism>
<feature type="transmembrane region" description="Helical" evidence="8">
    <location>
        <begin position="87"/>
        <end position="105"/>
    </location>
</feature>
<evidence type="ECO:0000313" key="9">
    <source>
        <dbReference type="EMBL" id="GIF81828.1"/>
    </source>
</evidence>
<dbReference type="GO" id="GO:0016758">
    <property type="term" value="F:hexosyltransferase activity"/>
    <property type="evidence" value="ECO:0007669"/>
    <property type="project" value="InterPro"/>
</dbReference>
<comment type="caution">
    <text evidence="9">The sequence shown here is derived from an EMBL/GenBank/DDBJ whole genome shotgun (WGS) entry which is preliminary data.</text>
</comment>
<dbReference type="Pfam" id="PF09594">
    <property type="entry name" value="GT87"/>
    <property type="match status" value="1"/>
</dbReference>
<feature type="transmembrane region" description="Helical" evidence="8">
    <location>
        <begin position="64"/>
        <end position="82"/>
    </location>
</feature>
<dbReference type="RefSeq" id="WP_203746447.1">
    <property type="nucleotide sequence ID" value="NZ_BONF01000016.1"/>
</dbReference>
<dbReference type="Proteomes" id="UP000601223">
    <property type="component" value="Unassembled WGS sequence"/>
</dbReference>
<feature type="transmembrane region" description="Helical" evidence="8">
    <location>
        <begin position="364"/>
        <end position="380"/>
    </location>
</feature>
<comment type="subcellular location">
    <subcellularLocation>
        <location evidence="1">Cell membrane</location>
        <topology evidence="1">Multi-pass membrane protein</topology>
    </subcellularLocation>
</comment>
<feature type="transmembrane region" description="Helical" evidence="8">
    <location>
        <begin position="284"/>
        <end position="302"/>
    </location>
</feature>
<feature type="transmembrane region" description="Helical" evidence="8">
    <location>
        <begin position="140"/>
        <end position="158"/>
    </location>
</feature>
<feature type="transmembrane region" description="Helical" evidence="8">
    <location>
        <begin position="332"/>
        <end position="352"/>
    </location>
</feature>
<dbReference type="InterPro" id="IPR018584">
    <property type="entry name" value="GT87"/>
</dbReference>
<dbReference type="AlphaFoldDB" id="A0A8J3JN83"/>
<protein>
    <recommendedName>
        <fullName evidence="11">DUF2029 domain-containing protein</fullName>
    </recommendedName>
</protein>
<feature type="transmembrane region" description="Helical" evidence="8">
    <location>
        <begin position="308"/>
        <end position="325"/>
    </location>
</feature>
<evidence type="ECO:0000256" key="6">
    <source>
        <dbReference type="ARBA" id="ARBA00023136"/>
    </source>
</evidence>
<keyword evidence="10" id="KW-1185">Reference proteome</keyword>
<evidence type="ECO:0000256" key="3">
    <source>
        <dbReference type="ARBA" id="ARBA00022679"/>
    </source>
</evidence>
<keyword evidence="6 8" id="KW-0472">Membrane</keyword>
<evidence type="ECO:0000256" key="8">
    <source>
        <dbReference type="SAM" id="Phobius"/>
    </source>
</evidence>
<keyword evidence="5 8" id="KW-1133">Transmembrane helix</keyword>
<keyword evidence="4 8" id="KW-0812">Transmembrane</keyword>
<accession>A0A8J3JN83</accession>
<dbReference type="EMBL" id="BONF01000016">
    <property type="protein sequence ID" value="GIF81828.1"/>
    <property type="molecule type" value="Genomic_DNA"/>
</dbReference>
<evidence type="ECO:0000256" key="1">
    <source>
        <dbReference type="ARBA" id="ARBA00004651"/>
    </source>
</evidence>
<keyword evidence="3" id="KW-0808">Transferase</keyword>
<name>A0A8J3JN83_9ACTN</name>
<gene>
    <name evidence="9" type="ORF">Cba03nite_31770</name>
</gene>
<feature type="transmembrane region" description="Helical" evidence="8">
    <location>
        <begin position="195"/>
        <end position="213"/>
    </location>
</feature>
<dbReference type="GO" id="GO:0005886">
    <property type="term" value="C:plasma membrane"/>
    <property type="evidence" value="ECO:0007669"/>
    <property type="project" value="UniProtKB-SubCell"/>
</dbReference>
<evidence type="ECO:0008006" key="11">
    <source>
        <dbReference type="Google" id="ProtNLM"/>
    </source>
</evidence>
<sequence length="403" mass="43372">MVTTPRARLLLVLALATAVGLFIALIPGHRGWFDVGVYHGTVNDWVHAGGDIYGYTRLDTHYGFTYPPFAAVVMLPMSLLGWHPAIVVHLALTALAGAAILYWLVDPIAQEHTWPRLFTVGVAACLLGALQPVRDTVSFGQVNLLLLALVLLDGWLLTTGRDRWAGIGIGLAAAIKLTPAIFIVYLLLSGRRRAAALATGTAIAATLLAVLIAPGPSWTFWTEVLGDTHRIGDLAYVSNQSLRGVIARLPEAVPRTGPWLVLVAATLALWAVRVRRAARAGDVWGGFALTGLAACLISPVTWVHHLVWALPALILLYAAGLREHVPDRRRRLLLAAAGAHIVLCSSVVWLWSRHHTGPDGLLGGSMYVWITLALLAFLPLRTPTPDVHRPAAPESITVRAARS</sequence>
<evidence type="ECO:0000256" key="7">
    <source>
        <dbReference type="ARBA" id="ARBA00024033"/>
    </source>
</evidence>
<feature type="transmembrane region" description="Helical" evidence="8">
    <location>
        <begin position="256"/>
        <end position="272"/>
    </location>
</feature>
<evidence type="ECO:0000256" key="5">
    <source>
        <dbReference type="ARBA" id="ARBA00022989"/>
    </source>
</evidence>
<feature type="transmembrane region" description="Helical" evidence="8">
    <location>
        <begin position="117"/>
        <end position="133"/>
    </location>
</feature>
<feature type="transmembrane region" description="Helical" evidence="8">
    <location>
        <begin position="164"/>
        <end position="188"/>
    </location>
</feature>
<evidence type="ECO:0000313" key="10">
    <source>
        <dbReference type="Proteomes" id="UP000601223"/>
    </source>
</evidence>
<evidence type="ECO:0000256" key="2">
    <source>
        <dbReference type="ARBA" id="ARBA00022475"/>
    </source>
</evidence>
<reference evidence="9 10" key="1">
    <citation type="submission" date="2021-01" db="EMBL/GenBank/DDBJ databases">
        <title>Whole genome shotgun sequence of Catellatospora bangladeshensis NBRC 107357.</title>
        <authorList>
            <person name="Komaki H."/>
            <person name="Tamura T."/>
        </authorList>
    </citation>
    <scope>NUCLEOTIDE SEQUENCE [LARGE SCALE GENOMIC DNA]</scope>
    <source>
        <strain evidence="9 10">NBRC 107357</strain>
    </source>
</reference>
<proteinExistence type="inferred from homology"/>
<evidence type="ECO:0000256" key="4">
    <source>
        <dbReference type="ARBA" id="ARBA00022692"/>
    </source>
</evidence>
<comment type="similarity">
    <text evidence="7">Belongs to the glycosyltransferase 87 family.</text>
</comment>
<keyword evidence="2" id="KW-1003">Cell membrane</keyword>